<reference evidence="1 2" key="1">
    <citation type="journal article" date="2020" name="Int. J. Syst. Evol. Microbiol.">
        <title>Alistipes communis sp. nov., Alistipes dispar sp. nov. and Alistipes onderdonkii subsp. vulgaris subsp. nov., isolated from human faeces, and creation of Alistipes onderdonkii subsp. onderdonkii subsp. nov.</title>
        <authorList>
            <person name="Sakamoto M."/>
            <person name="Ikeyama N."/>
            <person name="Ogata Y."/>
            <person name="Suda W."/>
            <person name="Iino T."/>
            <person name="Hattori M."/>
            <person name="Ohkuma M."/>
        </authorList>
    </citation>
    <scope>NUCLEOTIDE SEQUENCE [LARGE SCALE GENOMIC DNA]</scope>
    <source>
        <strain evidence="1 2">5CPYCFAH4</strain>
    </source>
</reference>
<gene>
    <name evidence="1" type="ORF">A5CPYCFAH4_08020</name>
</gene>
<name>A0ACA8QUY5_9BACT</name>
<accession>A0ACA8QUY5</accession>
<dbReference type="Proteomes" id="UP000317465">
    <property type="component" value="Chromosome"/>
</dbReference>
<evidence type="ECO:0000313" key="1">
    <source>
        <dbReference type="EMBL" id="BBL08578.1"/>
    </source>
</evidence>
<dbReference type="EMBL" id="AP019737">
    <property type="protein sequence ID" value="BBL08578.1"/>
    <property type="molecule type" value="Genomic_DNA"/>
</dbReference>
<organism evidence="1 2">
    <name type="scientific">Alistipes onderdonkii subsp. vulgaris</name>
    <dbReference type="NCBI Taxonomy" id="2585117"/>
    <lineage>
        <taxon>Bacteria</taxon>
        <taxon>Pseudomonadati</taxon>
        <taxon>Bacteroidota</taxon>
        <taxon>Bacteroidia</taxon>
        <taxon>Bacteroidales</taxon>
        <taxon>Rikenellaceae</taxon>
        <taxon>Alistipes</taxon>
    </lineage>
</organism>
<protein>
    <submittedName>
        <fullName evidence="1">Uncharacterized protein</fullName>
    </submittedName>
</protein>
<proteinExistence type="predicted"/>
<sequence length="63" mass="6725">MELFLELYRTKKFWGVGSQMLSGVLFGAAALSLQLPLFFAVSVVVFAVVAFSGATHDITADGV</sequence>
<evidence type="ECO:0000313" key="2">
    <source>
        <dbReference type="Proteomes" id="UP000317465"/>
    </source>
</evidence>
<keyword evidence="2" id="KW-1185">Reference proteome</keyword>